<evidence type="ECO:0000313" key="6">
    <source>
        <dbReference type="Proteomes" id="UP000025227"/>
    </source>
</evidence>
<evidence type="ECO:0000256" key="1">
    <source>
        <dbReference type="ARBA" id="ARBA00022737"/>
    </source>
</evidence>
<organism evidence="6 7">
    <name type="scientific">Haemonchus contortus</name>
    <name type="common">Barber pole worm</name>
    <dbReference type="NCBI Taxonomy" id="6289"/>
    <lineage>
        <taxon>Eukaryota</taxon>
        <taxon>Metazoa</taxon>
        <taxon>Ecdysozoa</taxon>
        <taxon>Nematoda</taxon>
        <taxon>Chromadorea</taxon>
        <taxon>Rhabditida</taxon>
        <taxon>Rhabditina</taxon>
        <taxon>Rhabditomorpha</taxon>
        <taxon>Strongyloidea</taxon>
        <taxon>Trichostrongylidae</taxon>
        <taxon>Haemonchus</taxon>
    </lineage>
</organism>
<keyword evidence="1" id="KW-0677">Repeat</keyword>
<dbReference type="GO" id="GO:0003723">
    <property type="term" value="F:RNA binding"/>
    <property type="evidence" value="ECO:0007669"/>
    <property type="project" value="UniProtKB-UniRule"/>
</dbReference>
<dbReference type="OrthoDB" id="431068at2759"/>
<feature type="region of interest" description="Disordered" evidence="4">
    <location>
        <begin position="1"/>
        <end position="70"/>
    </location>
</feature>
<dbReference type="SMART" id="SM00360">
    <property type="entry name" value="RRM"/>
    <property type="match status" value="3"/>
</dbReference>
<dbReference type="PROSITE" id="PS50102">
    <property type="entry name" value="RRM"/>
    <property type="match status" value="3"/>
</dbReference>
<evidence type="ECO:0000256" key="4">
    <source>
        <dbReference type="SAM" id="MobiDB-lite"/>
    </source>
</evidence>
<dbReference type="OMA" id="ERAMAHH"/>
<protein>
    <submittedName>
        <fullName evidence="7">RNA recognition motif domain containing protein</fullName>
    </submittedName>
</protein>
<dbReference type="WBParaSite" id="HCON_00123830-00001">
    <property type="protein sequence ID" value="HCON_00123830-00001"/>
    <property type="gene ID" value="HCON_00123830"/>
</dbReference>
<feature type="domain" description="RRM" evidence="5">
    <location>
        <begin position="71"/>
        <end position="146"/>
    </location>
</feature>
<feature type="compositionally biased region" description="Basic and acidic residues" evidence="4">
    <location>
        <begin position="447"/>
        <end position="456"/>
    </location>
</feature>
<keyword evidence="2 3" id="KW-0694">RNA-binding</keyword>
<feature type="compositionally biased region" description="Gly residues" evidence="4">
    <location>
        <begin position="428"/>
        <end position="446"/>
    </location>
</feature>
<evidence type="ECO:0000313" key="7">
    <source>
        <dbReference type="WBParaSite" id="HCON_00123830-00001"/>
    </source>
</evidence>
<dbReference type="InterPro" id="IPR035979">
    <property type="entry name" value="RBD_domain_sf"/>
</dbReference>
<feature type="region of interest" description="Disordered" evidence="4">
    <location>
        <begin position="428"/>
        <end position="456"/>
    </location>
</feature>
<feature type="compositionally biased region" description="Polar residues" evidence="4">
    <location>
        <begin position="1"/>
        <end position="13"/>
    </location>
</feature>
<evidence type="ECO:0000256" key="3">
    <source>
        <dbReference type="PROSITE-ProRule" id="PRU00176"/>
    </source>
</evidence>
<dbReference type="SUPFAM" id="SSF54928">
    <property type="entry name" value="RNA-binding domain, RBD"/>
    <property type="match status" value="3"/>
</dbReference>
<dbReference type="InterPro" id="IPR012677">
    <property type="entry name" value="Nucleotide-bd_a/b_plait_sf"/>
</dbReference>
<dbReference type="CDD" id="cd12254">
    <property type="entry name" value="RRM_hnRNPH_ESRPs_RBM12_like"/>
    <property type="match status" value="2"/>
</dbReference>
<sequence>MVNMENETNNPTTDEVKDELLDEQQQDEGEGKEQTEENGQEKNENDQEKDETTQEESSKDSVDGKKLPQTNYVRLRGLPYSAKESDIRDFFEGIEVTTITMSSSHNGRPSGECYCELPSNKDALKALDLHRKEMEGRYIEVFTVSNDELTNLKRVGIVSDDGKVIRCRGLPFSATTQDVKDFFKGLTCEEVVFGRTGGRPSGEAFVRLASREEAVKALDFNKQHMGSRYVEVFRTTVDDMERNRPRNYDGGYIRPLFDSRDYISRSPRGMRGMRSAPYDIPRGGYGRYDDYDDFVPPTKVFMRGLPFDADAFMIEQFFAPLRCIEISLGFNEDRRPSGDAVVEFGTTAEAHEAFSRNKAMMGKRYVELFGSNDMPHTMRRLTWRVVGGQPAPRPLALVPPRDLGYGDMGYGGYGGMRGGGGYGRGYEPGPGPFRGYGGGGLGGGGPRSRDRRSGVW</sequence>
<reference evidence="7" key="1">
    <citation type="submission" date="2020-12" db="UniProtKB">
        <authorList>
            <consortium name="WormBaseParasite"/>
        </authorList>
    </citation>
    <scope>IDENTIFICATION</scope>
    <source>
        <strain evidence="7">MHco3</strain>
    </source>
</reference>
<evidence type="ECO:0000256" key="2">
    <source>
        <dbReference type="ARBA" id="ARBA00022884"/>
    </source>
</evidence>
<dbReference type="PANTHER" id="PTHR13976">
    <property type="entry name" value="HETEROGENEOUS NUCLEAR RIBONUCLEOPROTEIN-RELATED"/>
    <property type="match status" value="1"/>
</dbReference>
<feature type="compositionally biased region" description="Basic and acidic residues" evidence="4">
    <location>
        <begin position="29"/>
        <end position="66"/>
    </location>
</feature>
<accession>A0A7I4YQH2</accession>
<dbReference type="InterPro" id="IPR000504">
    <property type="entry name" value="RRM_dom"/>
</dbReference>
<proteinExistence type="predicted"/>
<dbReference type="Gene3D" id="3.30.70.330">
    <property type="match status" value="3"/>
</dbReference>
<feature type="domain" description="RRM" evidence="5">
    <location>
        <begin position="298"/>
        <end position="373"/>
    </location>
</feature>
<dbReference type="Pfam" id="PF00076">
    <property type="entry name" value="RRM_1"/>
    <property type="match status" value="2"/>
</dbReference>
<keyword evidence="6" id="KW-1185">Reference proteome</keyword>
<dbReference type="Proteomes" id="UP000025227">
    <property type="component" value="Unplaced"/>
</dbReference>
<feature type="domain" description="RRM" evidence="5">
    <location>
        <begin position="163"/>
        <end position="237"/>
    </location>
</feature>
<dbReference type="InterPro" id="IPR050666">
    <property type="entry name" value="ESRP"/>
</dbReference>
<dbReference type="AlphaFoldDB" id="A0A7I4YQH2"/>
<name>A0A7I4YQH2_HAECO</name>
<evidence type="ECO:0000259" key="5">
    <source>
        <dbReference type="PROSITE" id="PS50102"/>
    </source>
</evidence>